<dbReference type="CDD" id="cd04301">
    <property type="entry name" value="NAT_SF"/>
    <property type="match status" value="1"/>
</dbReference>
<dbReference type="GO" id="GO:0016747">
    <property type="term" value="F:acyltransferase activity, transferring groups other than amino-acyl groups"/>
    <property type="evidence" value="ECO:0007669"/>
    <property type="project" value="InterPro"/>
</dbReference>
<accession>A0A2A9FFM5</accession>
<dbReference type="Gene3D" id="3.40.630.30">
    <property type="match status" value="1"/>
</dbReference>
<dbReference type="Proteomes" id="UP000243542">
    <property type="component" value="Unassembled WGS sequence"/>
</dbReference>
<keyword evidence="2" id="KW-0808">Transferase</keyword>
<dbReference type="Pfam" id="PF00583">
    <property type="entry name" value="Acetyltransf_1"/>
    <property type="match status" value="1"/>
</dbReference>
<dbReference type="SUPFAM" id="SSF55729">
    <property type="entry name" value="Acyl-CoA N-acyltransferases (Nat)"/>
    <property type="match status" value="1"/>
</dbReference>
<name>A0A2A9FFM5_9PSEU</name>
<evidence type="ECO:0000313" key="2">
    <source>
        <dbReference type="EMBL" id="PFG49551.1"/>
    </source>
</evidence>
<dbReference type="EMBL" id="PDJK01000002">
    <property type="protein sequence ID" value="PFG49551.1"/>
    <property type="molecule type" value="Genomic_DNA"/>
</dbReference>
<reference evidence="2 3" key="1">
    <citation type="submission" date="2017-10" db="EMBL/GenBank/DDBJ databases">
        <title>Sequencing the genomes of 1000 actinobacteria strains.</title>
        <authorList>
            <person name="Klenk H.-P."/>
        </authorList>
    </citation>
    <scope>NUCLEOTIDE SEQUENCE [LARGE SCALE GENOMIC DNA]</scope>
    <source>
        <strain evidence="2 3">DSM 46092</strain>
    </source>
</reference>
<evidence type="ECO:0000259" key="1">
    <source>
        <dbReference type="PROSITE" id="PS51186"/>
    </source>
</evidence>
<dbReference type="InterPro" id="IPR016181">
    <property type="entry name" value="Acyl_CoA_acyltransferase"/>
</dbReference>
<dbReference type="AlphaFoldDB" id="A0A2A9FFM5"/>
<gene>
    <name evidence="2" type="ORF">ATK36_4709</name>
</gene>
<dbReference type="PROSITE" id="PS51186">
    <property type="entry name" value="GNAT"/>
    <property type="match status" value="1"/>
</dbReference>
<protein>
    <submittedName>
        <fullName evidence="2">Putative acetyltransferase</fullName>
    </submittedName>
</protein>
<sequence>MAPMLIRSAAVDDAAAIHALHNAAFTPHNPGVTGELPEARLVDELRADGDLLPELSLVAVREGQVIGHACSSPGRIGDDAKSAIGFGPLGVLPEHQRTGAGAALVHATVGAANALGYQLVMLLGSPEYYSRFGFVLAGTLGITPPVAEWAPYFQALPLAAYRPENHGAFRYAPAFDRL</sequence>
<keyword evidence="3" id="KW-1185">Reference proteome</keyword>
<dbReference type="InterPro" id="IPR000182">
    <property type="entry name" value="GNAT_dom"/>
</dbReference>
<comment type="caution">
    <text evidence="2">The sequence shown here is derived from an EMBL/GenBank/DDBJ whole genome shotgun (WGS) entry which is preliminary data.</text>
</comment>
<organism evidence="2 3">
    <name type="scientific">Amycolatopsis sulphurea</name>
    <dbReference type="NCBI Taxonomy" id="76022"/>
    <lineage>
        <taxon>Bacteria</taxon>
        <taxon>Bacillati</taxon>
        <taxon>Actinomycetota</taxon>
        <taxon>Actinomycetes</taxon>
        <taxon>Pseudonocardiales</taxon>
        <taxon>Pseudonocardiaceae</taxon>
        <taxon>Amycolatopsis</taxon>
    </lineage>
</organism>
<evidence type="ECO:0000313" key="3">
    <source>
        <dbReference type="Proteomes" id="UP000243542"/>
    </source>
</evidence>
<proteinExistence type="predicted"/>
<feature type="domain" description="N-acetyltransferase" evidence="1">
    <location>
        <begin position="4"/>
        <end position="163"/>
    </location>
</feature>